<dbReference type="EMBL" id="GBRH01185317">
    <property type="protein sequence ID" value="JAE12579.1"/>
    <property type="molecule type" value="Transcribed_RNA"/>
</dbReference>
<reference evidence="1" key="1">
    <citation type="submission" date="2014-09" db="EMBL/GenBank/DDBJ databases">
        <authorList>
            <person name="Magalhaes I.L.F."/>
            <person name="Oliveira U."/>
            <person name="Santos F.R."/>
            <person name="Vidigal T.H.D.A."/>
            <person name="Brescovit A.D."/>
            <person name="Santos A.J."/>
        </authorList>
    </citation>
    <scope>NUCLEOTIDE SEQUENCE</scope>
    <source>
        <tissue evidence="1">Shoot tissue taken approximately 20 cm above the soil surface</tissue>
    </source>
</reference>
<sequence>MGKLLCLNMTYPFSLFHYHRLKSIAPIVLKHNPCCRSISHSLACSYQIYAAQP</sequence>
<protein>
    <submittedName>
        <fullName evidence="1">Uncharacterized protein</fullName>
    </submittedName>
</protein>
<accession>A0A0A9FMP6</accession>
<proteinExistence type="predicted"/>
<organism evidence="1">
    <name type="scientific">Arundo donax</name>
    <name type="common">Giant reed</name>
    <name type="synonym">Donax arundinaceus</name>
    <dbReference type="NCBI Taxonomy" id="35708"/>
    <lineage>
        <taxon>Eukaryota</taxon>
        <taxon>Viridiplantae</taxon>
        <taxon>Streptophyta</taxon>
        <taxon>Embryophyta</taxon>
        <taxon>Tracheophyta</taxon>
        <taxon>Spermatophyta</taxon>
        <taxon>Magnoliopsida</taxon>
        <taxon>Liliopsida</taxon>
        <taxon>Poales</taxon>
        <taxon>Poaceae</taxon>
        <taxon>PACMAD clade</taxon>
        <taxon>Arundinoideae</taxon>
        <taxon>Arundineae</taxon>
        <taxon>Arundo</taxon>
    </lineage>
</organism>
<dbReference type="AlphaFoldDB" id="A0A0A9FMP6"/>
<evidence type="ECO:0000313" key="1">
    <source>
        <dbReference type="EMBL" id="JAE12579.1"/>
    </source>
</evidence>
<name>A0A0A9FMP6_ARUDO</name>
<reference evidence="1" key="2">
    <citation type="journal article" date="2015" name="Data Brief">
        <title>Shoot transcriptome of the giant reed, Arundo donax.</title>
        <authorList>
            <person name="Barrero R.A."/>
            <person name="Guerrero F.D."/>
            <person name="Moolhuijzen P."/>
            <person name="Goolsby J.A."/>
            <person name="Tidwell J."/>
            <person name="Bellgard S.E."/>
            <person name="Bellgard M.I."/>
        </authorList>
    </citation>
    <scope>NUCLEOTIDE SEQUENCE</scope>
    <source>
        <tissue evidence="1">Shoot tissue taken approximately 20 cm above the soil surface</tissue>
    </source>
</reference>